<evidence type="ECO:0000256" key="3">
    <source>
        <dbReference type="ARBA" id="ARBA00022989"/>
    </source>
</evidence>
<evidence type="ECO:0000256" key="6">
    <source>
        <dbReference type="SAM" id="MobiDB-lite"/>
    </source>
</evidence>
<organism evidence="9 10">
    <name type="scientific">Vitrella brassicaformis (strain CCMP3155)</name>
    <dbReference type="NCBI Taxonomy" id="1169540"/>
    <lineage>
        <taxon>Eukaryota</taxon>
        <taxon>Sar</taxon>
        <taxon>Alveolata</taxon>
        <taxon>Colpodellida</taxon>
        <taxon>Vitrellaceae</taxon>
        <taxon>Vitrella</taxon>
    </lineage>
</organism>
<feature type="compositionally biased region" description="Polar residues" evidence="6">
    <location>
        <begin position="1525"/>
        <end position="1537"/>
    </location>
</feature>
<feature type="compositionally biased region" description="Pro residues" evidence="6">
    <location>
        <begin position="1578"/>
        <end position="1595"/>
    </location>
</feature>
<feature type="compositionally biased region" description="Polar residues" evidence="6">
    <location>
        <begin position="329"/>
        <end position="348"/>
    </location>
</feature>
<feature type="compositionally biased region" description="Basic residues" evidence="6">
    <location>
        <begin position="1448"/>
        <end position="1462"/>
    </location>
</feature>
<feature type="transmembrane region" description="Helical" evidence="7">
    <location>
        <begin position="1272"/>
        <end position="1290"/>
    </location>
</feature>
<keyword evidence="2 7" id="KW-0812">Transmembrane</keyword>
<feature type="compositionally biased region" description="Basic and acidic residues" evidence="6">
    <location>
        <begin position="292"/>
        <end position="306"/>
    </location>
</feature>
<dbReference type="InterPro" id="IPR049452">
    <property type="entry name" value="Anoctamin_TM"/>
</dbReference>
<feature type="transmembrane region" description="Helical" evidence="7">
    <location>
        <begin position="1006"/>
        <end position="1025"/>
    </location>
</feature>
<feature type="region of interest" description="Disordered" evidence="6">
    <location>
        <begin position="1417"/>
        <end position="1608"/>
    </location>
</feature>
<evidence type="ECO:0000256" key="4">
    <source>
        <dbReference type="ARBA" id="ARBA00023136"/>
    </source>
</evidence>
<dbReference type="EMBL" id="CDMY01000476">
    <property type="protein sequence ID" value="CEM16007.1"/>
    <property type="molecule type" value="Genomic_DNA"/>
</dbReference>
<dbReference type="Pfam" id="PF04547">
    <property type="entry name" value="Anoctamin"/>
    <property type="match status" value="1"/>
</dbReference>
<evidence type="ECO:0000313" key="10">
    <source>
        <dbReference type="Proteomes" id="UP000041254"/>
    </source>
</evidence>
<dbReference type="Proteomes" id="UP000041254">
    <property type="component" value="Unassembled WGS sequence"/>
</dbReference>
<feature type="region of interest" description="Disordered" evidence="6">
    <location>
        <begin position="742"/>
        <end position="762"/>
    </location>
</feature>
<feature type="region of interest" description="Disordered" evidence="6">
    <location>
        <begin position="292"/>
        <end position="348"/>
    </location>
</feature>
<feature type="compositionally biased region" description="Low complexity" evidence="6">
    <location>
        <begin position="72"/>
        <end position="85"/>
    </location>
</feature>
<protein>
    <recommendedName>
        <fullName evidence="8">Anoctamin transmembrane domain-containing protein</fullName>
    </recommendedName>
</protein>
<keyword evidence="3 7" id="KW-1133">Transmembrane helix</keyword>
<accession>A0A0G4FP47</accession>
<dbReference type="GO" id="GO:0005254">
    <property type="term" value="F:chloride channel activity"/>
    <property type="evidence" value="ECO:0007669"/>
    <property type="project" value="TreeGrafter"/>
</dbReference>
<dbReference type="GO" id="GO:0016020">
    <property type="term" value="C:membrane"/>
    <property type="evidence" value="ECO:0007669"/>
    <property type="project" value="UniProtKB-SubCell"/>
</dbReference>
<feature type="transmembrane region" description="Helical" evidence="7">
    <location>
        <begin position="889"/>
        <end position="906"/>
    </location>
</feature>
<dbReference type="PhylomeDB" id="A0A0G4FP47"/>
<keyword evidence="10" id="KW-1185">Reference proteome</keyword>
<feature type="transmembrane region" description="Helical" evidence="7">
    <location>
        <begin position="961"/>
        <end position="985"/>
    </location>
</feature>
<dbReference type="PANTHER" id="PTHR12308:SF73">
    <property type="entry name" value="ANOCTAMIN"/>
    <property type="match status" value="1"/>
</dbReference>
<feature type="compositionally biased region" description="Low complexity" evidence="6">
    <location>
        <begin position="1494"/>
        <end position="1503"/>
    </location>
</feature>
<evidence type="ECO:0000256" key="5">
    <source>
        <dbReference type="SAM" id="Coils"/>
    </source>
</evidence>
<keyword evidence="4 7" id="KW-0472">Membrane</keyword>
<dbReference type="VEuPathDB" id="CryptoDB:Vbra_9388"/>
<sequence>MHNLMPQRDDRMDSSPASQDPARTVDIQALEESIAYLSQTYEQALRRMESPPFHSLLDIQDSILRQQQGRQSSASDELASSPSSLPHILTAHDDVLAELDQTRSHLRKARQEAAHLREALDTAEKRLVKQRQAAPRAEIPQMTAATETETETGQGVHGGAAGADRLVHFFLGDAREGDGKAVVSQNAKFHEGVLQWDYVIVVPNPDHPSTAKRKRGVTYEEAEALFRKSFRGEEVFVNGVSQQQRRFKVEEEKFMEAFEQLPNAPRRQGWCKRKPASSSKVASDEVHIPIVGGEEKLARDGSERKAWSHGGGFSPAEDRSAAGKPRASGPSNQADADSTAPPANNAPQSSSFVAAGHGWCQSRTPVTCFDFMSLVRNVIVTKLVHHLNFTVEMAFSSNYQFIYILVACDEQDLESAALRRGYPLAINLLVADPESYEPCTSRFTPLAELFYAGPQEKQSRQVQSAYRDLTDTMLKQAEESTTNGSIQAQAAYFRRRRGSLERLAHTTAPKKRPKAPAATPGIIDITAALSAPFKRLNIAKPDASATQESAQTPTSEQAYVDEWGEAEEAVRGEIERTYLRYLEERKAGKDALHAMREVNLETRVRLREEGVWGRKLVVKMRQLELKSVWQRLGLRQPVTRLLAEYDRTYHALLWSRYPCRKLKTGASVSIPFSPTDRLRLIYDQIMRQIDLYTLITEDLVVDFFPIVRPVDKLYAHLPLRMTALTSIETFYALMRSFVTPEDDTDANKGASATQAKAQSDRKVPSARVMIDDGGEMASRWSKRAQEHRDVTQDDEQAVENTIEEASGALLFKRPADEGCCGCLRSTARCLGAMFEDRNEAFYYGEKIAVYFCFLRHYSACMLWPAALGMAFQILYYLDFDDEFEYRVGLVNALFLSIWTTCFLIAWERKQLRIALWFGRVGHQEAVSEPPRMQFFGILRRSPVTGEPGELYFAPLRKYARISVAAVVSVLFSLVALGLVILILSLKKTFANKGWFYVLDYDMSGHVVGLLTAIQLNIFNAAYRPVCLALTKWENHRTYSLFQYSYAVKSFLFMFVNSYASLFFIAFAKEHREGCRPNCMDELNAQLTSLIVIRALMNVVELGRPWIVAQWKERQRTKEDGVKGGPGGAKGVSRIIQQVDSEMEMDPYGEAVLAYDGTINDYLELSISFGFLALFSISFPLAGLLVFLASLFELYVDTTKLKTLVRRPHPQAEFDIGCWHAIFSGLNYLAIFTNASLLSFTAKVRSAGGILPKAEDGPQGDDDDDPLDALESLFFYCFAFLFIKFALQLLLPGNIDAVDTAIERLRCVLERIKRPMTTKRAVRSDQAIEEHTNFTVRSPNDVPSAAEPPSTSPAIPSSRRTPPRERPKEAAEPVKAVPRPTERPVDMQLPQPDPAVEASSPATVLAAAVAAPLMQVKRGGDMAQAQPQQQADKDGSERDASSPESKSRPQGRGKAKAKRRPKPKTPPAEQEAQEKAIEERVAASVAQAKQLARDQQMAKQQQQQEPSSAGPSTPPPLPIERRPQTAPASADTTPTGSRPGTAVSRASTPAGRSPVKIVRPPSRKMAKKKKGQGDGEVTPPSPPKTPPPKLEAPPTPASAAEKRQPEDNQ</sequence>
<evidence type="ECO:0000313" key="9">
    <source>
        <dbReference type="EMBL" id="CEM16007.1"/>
    </source>
</evidence>
<feature type="region of interest" description="Disordered" evidence="6">
    <location>
        <begin position="266"/>
        <end position="285"/>
    </location>
</feature>
<name>A0A0G4FP47_VITBC</name>
<feature type="coiled-coil region" evidence="5">
    <location>
        <begin position="92"/>
        <end position="133"/>
    </location>
</feature>
<reference evidence="9 10" key="1">
    <citation type="submission" date="2014-11" db="EMBL/GenBank/DDBJ databases">
        <authorList>
            <person name="Zhu J."/>
            <person name="Qi W."/>
            <person name="Song R."/>
        </authorList>
    </citation>
    <scope>NUCLEOTIDE SEQUENCE [LARGE SCALE GENOMIC DNA]</scope>
</reference>
<feature type="compositionally biased region" description="Basic residues" evidence="6">
    <location>
        <begin position="1560"/>
        <end position="1569"/>
    </location>
</feature>
<dbReference type="InParanoid" id="A0A0G4FP47"/>
<feature type="compositionally biased region" description="Basic and acidic residues" evidence="6">
    <location>
        <begin position="1361"/>
        <end position="1371"/>
    </location>
</feature>
<comment type="subcellular location">
    <subcellularLocation>
        <location evidence="1">Membrane</location>
        <topology evidence="1">Multi-pass membrane protein</topology>
    </subcellularLocation>
</comment>
<feature type="transmembrane region" description="Helical" evidence="7">
    <location>
        <begin position="1168"/>
        <end position="1191"/>
    </location>
</feature>
<evidence type="ECO:0000259" key="8">
    <source>
        <dbReference type="Pfam" id="PF04547"/>
    </source>
</evidence>
<feature type="region of interest" description="Disordered" evidence="6">
    <location>
        <begin position="1318"/>
        <end position="1398"/>
    </location>
</feature>
<evidence type="ECO:0000256" key="1">
    <source>
        <dbReference type="ARBA" id="ARBA00004141"/>
    </source>
</evidence>
<dbReference type="PANTHER" id="PTHR12308">
    <property type="entry name" value="ANOCTAMIN"/>
    <property type="match status" value="1"/>
</dbReference>
<feature type="transmembrane region" description="Helical" evidence="7">
    <location>
        <begin position="1045"/>
        <end position="1067"/>
    </location>
</feature>
<feature type="compositionally biased region" description="Low complexity" evidence="6">
    <location>
        <begin position="1342"/>
        <end position="1359"/>
    </location>
</feature>
<feature type="compositionally biased region" description="Basic and acidic residues" evidence="6">
    <location>
        <begin position="1471"/>
        <end position="1480"/>
    </location>
</feature>
<gene>
    <name evidence="9" type="ORF">Vbra_9388</name>
</gene>
<dbReference type="InterPro" id="IPR007632">
    <property type="entry name" value="Anoctamin"/>
</dbReference>
<feature type="compositionally biased region" description="Basic and acidic residues" evidence="6">
    <location>
        <begin position="1599"/>
        <end position="1608"/>
    </location>
</feature>
<dbReference type="OrthoDB" id="407523at2759"/>
<feature type="compositionally biased region" description="Basic and acidic residues" evidence="6">
    <location>
        <begin position="1430"/>
        <end position="1446"/>
    </location>
</feature>
<feature type="compositionally biased region" description="Basic and acidic residues" evidence="6">
    <location>
        <begin position="1321"/>
        <end position="1331"/>
    </location>
</feature>
<evidence type="ECO:0000256" key="2">
    <source>
        <dbReference type="ARBA" id="ARBA00022692"/>
    </source>
</evidence>
<feature type="region of interest" description="Disordered" evidence="6">
    <location>
        <begin position="1"/>
        <end position="24"/>
    </location>
</feature>
<feature type="domain" description="Anoctamin transmembrane" evidence="8">
    <location>
        <begin position="842"/>
        <end position="1302"/>
    </location>
</feature>
<proteinExistence type="predicted"/>
<feature type="region of interest" description="Disordered" evidence="6">
    <location>
        <begin position="66"/>
        <end position="85"/>
    </location>
</feature>
<feature type="transmembrane region" description="Helical" evidence="7">
    <location>
        <begin position="856"/>
        <end position="877"/>
    </location>
</feature>
<keyword evidence="5" id="KW-0175">Coiled coil</keyword>
<evidence type="ECO:0000256" key="7">
    <source>
        <dbReference type="SAM" id="Phobius"/>
    </source>
</evidence>